<evidence type="ECO:0000256" key="2">
    <source>
        <dbReference type="ARBA" id="ARBA00022801"/>
    </source>
</evidence>
<evidence type="ECO:0000256" key="1">
    <source>
        <dbReference type="ARBA" id="ARBA00022670"/>
    </source>
</evidence>
<feature type="domain" description="Peptidase S1" evidence="7">
    <location>
        <begin position="40"/>
        <end position="317"/>
    </location>
</feature>
<name>A0A3P8UTA4_CYNSE</name>
<organism evidence="8 9">
    <name type="scientific">Cynoglossus semilaevis</name>
    <name type="common">Tongue sole</name>
    <dbReference type="NCBI Taxonomy" id="244447"/>
    <lineage>
        <taxon>Eukaryota</taxon>
        <taxon>Metazoa</taxon>
        <taxon>Chordata</taxon>
        <taxon>Craniata</taxon>
        <taxon>Vertebrata</taxon>
        <taxon>Euteleostomi</taxon>
        <taxon>Actinopterygii</taxon>
        <taxon>Neopterygii</taxon>
        <taxon>Teleostei</taxon>
        <taxon>Neoteleostei</taxon>
        <taxon>Acanthomorphata</taxon>
        <taxon>Carangaria</taxon>
        <taxon>Pleuronectiformes</taxon>
        <taxon>Pleuronectoidei</taxon>
        <taxon>Cynoglossidae</taxon>
        <taxon>Cynoglossinae</taxon>
        <taxon>Cynoglossus</taxon>
    </lineage>
</organism>
<reference evidence="8" key="2">
    <citation type="submission" date="2025-08" db="UniProtKB">
        <authorList>
            <consortium name="Ensembl"/>
        </authorList>
    </citation>
    <scope>IDENTIFICATION</scope>
</reference>
<evidence type="ECO:0000313" key="9">
    <source>
        <dbReference type="Proteomes" id="UP000265120"/>
    </source>
</evidence>
<keyword evidence="9" id="KW-1185">Reference proteome</keyword>
<dbReference type="Ensembl" id="ENSCSET00000005657.1">
    <property type="protein sequence ID" value="ENSCSEP00000005607.1"/>
    <property type="gene ID" value="ENSCSEG00000003609.1"/>
</dbReference>
<keyword evidence="3 5" id="KW-0720">Serine protease</keyword>
<evidence type="ECO:0000256" key="4">
    <source>
        <dbReference type="ARBA" id="ARBA00023157"/>
    </source>
</evidence>
<dbReference type="AlphaFoldDB" id="A0A3P8UTA4"/>
<evidence type="ECO:0000256" key="5">
    <source>
        <dbReference type="RuleBase" id="RU363034"/>
    </source>
</evidence>
<dbReference type="GeneTree" id="ENSGT00940000163017"/>
<dbReference type="STRING" id="244447.ENSCSEP00000005607"/>
<dbReference type="GO" id="GO:0004252">
    <property type="term" value="F:serine-type endopeptidase activity"/>
    <property type="evidence" value="ECO:0007669"/>
    <property type="project" value="InterPro"/>
</dbReference>
<dbReference type="InterPro" id="IPR043504">
    <property type="entry name" value="Peptidase_S1_PA_chymotrypsin"/>
</dbReference>
<dbReference type="CDD" id="cd00190">
    <property type="entry name" value="Tryp_SPc"/>
    <property type="match status" value="2"/>
</dbReference>
<sequence>THTCLGYTWYTLLLSLCWTRQIDIAGIRNIQPEQEEESRIIGGQEAIPFSWPWQASLSFASMPACGGAIISPQWVVSAAHCFKRFKKASYWTVVAGKHDIDAQKEEGQQMMGVAAILPHHGYNSRTKENDIALVKLQQPLAFSRSVRPITIWTSALPVFRECTITGWGSTRENGPRINRLQEVNVTVLPPDVCNRYYTGRIRSSMFCAGNEKGGVDACQGDSGGPLSCYTGNKFELAGLVSWGVGCGRKKRPGVYTKLDIHTFPVTSPEETCGRQQSPGCSPPGLASLSVTSGGQVIMNNVTESCPFFWPWQVSLQSNGRHFCSGVLVHQHWVLTAKHCNVNKEDVAVLGIHDLQFLSTQTVPVDDVINLPLETGFPPKPDLSLLHLSVPVRLGTNKDVCLPEEDEELNDSWHCFTAGWDTTKTKGVLKVVFRVMLTTCEDKWGGGLITDSHICAHPAGSASCLGDSGAPLYCRKRNAYFLFGMITWGSRRCDADKPSVFTGTSDYHAWISDVIEDY</sequence>
<keyword evidence="2 5" id="KW-0378">Hydrolase</keyword>
<dbReference type="PROSITE" id="PS00134">
    <property type="entry name" value="TRYPSIN_HIS"/>
    <property type="match status" value="1"/>
</dbReference>
<reference evidence="8 9" key="1">
    <citation type="journal article" date="2014" name="Nat. Genet.">
        <title>Whole-genome sequence of a flatfish provides insights into ZW sex chromosome evolution and adaptation to a benthic lifestyle.</title>
        <authorList>
            <person name="Chen S."/>
            <person name="Zhang G."/>
            <person name="Shao C."/>
            <person name="Huang Q."/>
            <person name="Liu G."/>
            <person name="Zhang P."/>
            <person name="Song W."/>
            <person name="An N."/>
            <person name="Chalopin D."/>
            <person name="Volff J.N."/>
            <person name="Hong Y."/>
            <person name="Li Q."/>
            <person name="Sha Z."/>
            <person name="Zhou H."/>
            <person name="Xie M."/>
            <person name="Yu Q."/>
            <person name="Liu Y."/>
            <person name="Xiang H."/>
            <person name="Wang N."/>
            <person name="Wu K."/>
            <person name="Yang C."/>
            <person name="Zhou Q."/>
            <person name="Liao X."/>
            <person name="Yang L."/>
            <person name="Hu Q."/>
            <person name="Zhang J."/>
            <person name="Meng L."/>
            <person name="Jin L."/>
            <person name="Tian Y."/>
            <person name="Lian J."/>
            <person name="Yang J."/>
            <person name="Miao G."/>
            <person name="Liu S."/>
            <person name="Liang Z."/>
            <person name="Yan F."/>
            <person name="Li Y."/>
            <person name="Sun B."/>
            <person name="Zhang H."/>
            <person name="Zhang J."/>
            <person name="Zhu Y."/>
            <person name="Du M."/>
            <person name="Zhao Y."/>
            <person name="Schartl M."/>
            <person name="Tang Q."/>
            <person name="Wang J."/>
        </authorList>
    </citation>
    <scope>NUCLEOTIDE SEQUENCE</scope>
</reference>
<feature type="domain" description="Peptidase S1" evidence="7">
    <location>
        <begin position="313"/>
        <end position="515"/>
    </location>
</feature>
<dbReference type="PRINTS" id="PR00722">
    <property type="entry name" value="CHYMOTRYPSIN"/>
</dbReference>
<dbReference type="GO" id="GO:0006508">
    <property type="term" value="P:proteolysis"/>
    <property type="evidence" value="ECO:0007669"/>
    <property type="project" value="UniProtKB-KW"/>
</dbReference>
<dbReference type="PROSITE" id="PS00135">
    <property type="entry name" value="TRYPSIN_SER"/>
    <property type="match status" value="1"/>
</dbReference>
<dbReference type="Pfam" id="PF00089">
    <property type="entry name" value="Trypsin"/>
    <property type="match status" value="2"/>
</dbReference>
<dbReference type="PANTHER" id="PTHR24252:SF18">
    <property type="entry name" value="OVOCHYMASE 1"/>
    <property type="match status" value="1"/>
</dbReference>
<dbReference type="PANTHER" id="PTHR24252">
    <property type="entry name" value="ACROSIN-RELATED"/>
    <property type="match status" value="1"/>
</dbReference>
<dbReference type="SMART" id="SM00020">
    <property type="entry name" value="Tryp_SPc"/>
    <property type="match status" value="2"/>
</dbReference>
<dbReference type="InterPro" id="IPR009003">
    <property type="entry name" value="Peptidase_S1_PA"/>
</dbReference>
<evidence type="ECO:0000256" key="3">
    <source>
        <dbReference type="ARBA" id="ARBA00022825"/>
    </source>
</evidence>
<dbReference type="Proteomes" id="UP000265120">
    <property type="component" value="Chromosome 8"/>
</dbReference>
<dbReference type="Gene3D" id="2.40.10.10">
    <property type="entry name" value="Trypsin-like serine proteases"/>
    <property type="match status" value="2"/>
</dbReference>
<keyword evidence="4" id="KW-1015">Disulfide bond</keyword>
<evidence type="ECO:0000313" key="8">
    <source>
        <dbReference type="Ensembl" id="ENSCSEP00000005607.1"/>
    </source>
</evidence>
<dbReference type="InterPro" id="IPR033116">
    <property type="entry name" value="TRYPSIN_SER"/>
</dbReference>
<dbReference type="SUPFAM" id="SSF50494">
    <property type="entry name" value="Trypsin-like serine proteases"/>
    <property type="match status" value="2"/>
</dbReference>
<keyword evidence="6" id="KW-0732">Signal</keyword>
<feature type="chain" id="PRO_5017998112" evidence="6">
    <location>
        <begin position="20"/>
        <end position="517"/>
    </location>
</feature>
<dbReference type="PROSITE" id="PS50240">
    <property type="entry name" value="TRYPSIN_DOM"/>
    <property type="match status" value="2"/>
</dbReference>
<protein>
    <submittedName>
        <fullName evidence="8">Ovochymase 1</fullName>
    </submittedName>
</protein>
<proteinExistence type="predicted"/>
<evidence type="ECO:0000256" key="6">
    <source>
        <dbReference type="SAM" id="SignalP"/>
    </source>
</evidence>
<dbReference type="InterPro" id="IPR001254">
    <property type="entry name" value="Trypsin_dom"/>
</dbReference>
<dbReference type="InterPro" id="IPR001314">
    <property type="entry name" value="Peptidase_S1A"/>
</dbReference>
<dbReference type="FunFam" id="2.40.10.10:FF:000003">
    <property type="entry name" value="Transmembrane serine protease 3"/>
    <property type="match status" value="1"/>
</dbReference>
<dbReference type="InterPro" id="IPR018114">
    <property type="entry name" value="TRYPSIN_HIS"/>
</dbReference>
<dbReference type="InParanoid" id="A0A3P8UTA4"/>
<reference evidence="8" key="3">
    <citation type="submission" date="2025-09" db="UniProtKB">
        <authorList>
            <consortium name="Ensembl"/>
        </authorList>
    </citation>
    <scope>IDENTIFICATION</scope>
</reference>
<accession>A0A3P8UTA4</accession>
<keyword evidence="1 5" id="KW-0645">Protease</keyword>
<feature type="signal peptide" evidence="6">
    <location>
        <begin position="1"/>
        <end position="19"/>
    </location>
</feature>
<evidence type="ECO:0000259" key="7">
    <source>
        <dbReference type="PROSITE" id="PS50240"/>
    </source>
</evidence>